<sequence>MRDAVIVEAVRAPVGKRDGDLSAVAPADLSAHVLRALVERTGIDPAVVDDVVWGCVGQVVEQALDIARNAVLGAVDGGRWQDAYLYARAYTIAGGSSEIMRNLIAERGLGLPREQVAK</sequence>
<evidence type="ECO:0000313" key="2">
    <source>
        <dbReference type="EMBL" id="TVT14933.1"/>
    </source>
</evidence>
<dbReference type="InterPro" id="IPR016039">
    <property type="entry name" value="Thiolase-like"/>
</dbReference>
<dbReference type="GO" id="GO:0016627">
    <property type="term" value="F:oxidoreductase activity, acting on the CH-CH group of donors"/>
    <property type="evidence" value="ECO:0007669"/>
    <property type="project" value="InterPro"/>
</dbReference>
<dbReference type="Proteomes" id="UP000318578">
    <property type="component" value="Unassembled WGS sequence"/>
</dbReference>
<gene>
    <name evidence="2" type="ORF">FNH06_36970</name>
</gene>
<accession>A0A557ZSD4</accession>
<evidence type="ECO:0000313" key="3">
    <source>
        <dbReference type="Proteomes" id="UP000318578"/>
    </source>
</evidence>
<name>A0A557ZSD4_9PSEU</name>
<protein>
    <recommendedName>
        <fullName evidence="1">Thiolase N-terminal domain-containing protein</fullName>
    </recommendedName>
</protein>
<dbReference type="PANTHER" id="PTHR43365:SF1">
    <property type="entry name" value="ACETYL-COA C-ACYLTRANSFERASE"/>
    <property type="match status" value="1"/>
</dbReference>
<dbReference type="SUPFAM" id="SSF53901">
    <property type="entry name" value="Thiolase-like"/>
    <property type="match status" value="1"/>
</dbReference>
<dbReference type="OrthoDB" id="9976248at2"/>
<proteinExistence type="predicted"/>
<comment type="caution">
    <text evidence="2">The sequence shown here is derived from an EMBL/GenBank/DDBJ whole genome shotgun (WGS) entry which is preliminary data.</text>
</comment>
<dbReference type="Gene3D" id="3.40.47.10">
    <property type="match status" value="1"/>
</dbReference>
<dbReference type="EMBL" id="VJZA01000126">
    <property type="protein sequence ID" value="TVT14933.1"/>
    <property type="molecule type" value="Genomic_DNA"/>
</dbReference>
<evidence type="ECO:0000259" key="1">
    <source>
        <dbReference type="Pfam" id="PF00108"/>
    </source>
</evidence>
<dbReference type="GO" id="GO:0016747">
    <property type="term" value="F:acyltransferase activity, transferring groups other than amino-acyl groups"/>
    <property type="evidence" value="ECO:0007669"/>
    <property type="project" value="InterPro"/>
</dbReference>
<keyword evidence="3" id="KW-1185">Reference proteome</keyword>
<dbReference type="Pfam" id="PF00108">
    <property type="entry name" value="Thiolase_N"/>
    <property type="match status" value="1"/>
</dbReference>
<dbReference type="PANTHER" id="PTHR43365">
    <property type="entry name" value="BLR7806 PROTEIN"/>
    <property type="match status" value="1"/>
</dbReference>
<dbReference type="SUPFAM" id="SSF47203">
    <property type="entry name" value="Acyl-CoA dehydrogenase C-terminal domain-like"/>
    <property type="match status" value="1"/>
</dbReference>
<dbReference type="InterPro" id="IPR036250">
    <property type="entry name" value="AcylCo_DH-like_C"/>
</dbReference>
<dbReference type="InterPro" id="IPR020616">
    <property type="entry name" value="Thiolase_N"/>
</dbReference>
<reference evidence="2 3" key="1">
    <citation type="submission" date="2019-07" db="EMBL/GenBank/DDBJ databases">
        <title>New species of Amycolatopsis and Streptomyces.</title>
        <authorList>
            <person name="Duangmal K."/>
            <person name="Teo W.F.A."/>
            <person name="Lipun K."/>
        </authorList>
    </citation>
    <scope>NUCLEOTIDE SEQUENCE [LARGE SCALE GENOMIC DNA]</scope>
    <source>
        <strain evidence="2 3">JCM 30562</strain>
    </source>
</reference>
<organism evidence="2 3">
    <name type="scientific">Amycolatopsis acidiphila</name>
    <dbReference type="NCBI Taxonomy" id="715473"/>
    <lineage>
        <taxon>Bacteria</taxon>
        <taxon>Bacillati</taxon>
        <taxon>Actinomycetota</taxon>
        <taxon>Actinomycetes</taxon>
        <taxon>Pseudonocardiales</taxon>
        <taxon>Pseudonocardiaceae</taxon>
        <taxon>Amycolatopsis</taxon>
    </lineage>
</organism>
<feature type="domain" description="Thiolase N-terminal" evidence="1">
    <location>
        <begin position="5"/>
        <end position="73"/>
    </location>
</feature>
<dbReference type="AlphaFoldDB" id="A0A557ZSD4"/>